<dbReference type="AlphaFoldDB" id="A0A8D7FMK3"/>
<proteinExistence type="predicted"/>
<dbReference type="EMBL" id="HG996466">
    <property type="protein sequence ID" value="CAG1859227.1"/>
    <property type="molecule type" value="Genomic_DNA"/>
</dbReference>
<accession>A0A8D7FMK3</accession>
<protein>
    <submittedName>
        <fullName evidence="2">(wild Malaysian banana) hypothetical protein</fullName>
    </submittedName>
</protein>
<feature type="region of interest" description="Disordered" evidence="1">
    <location>
        <begin position="171"/>
        <end position="233"/>
    </location>
</feature>
<organism evidence="2">
    <name type="scientific">Musa acuminata subsp. malaccensis</name>
    <name type="common">Wild banana</name>
    <name type="synonym">Musa malaccensis</name>
    <dbReference type="NCBI Taxonomy" id="214687"/>
    <lineage>
        <taxon>Eukaryota</taxon>
        <taxon>Viridiplantae</taxon>
        <taxon>Streptophyta</taxon>
        <taxon>Embryophyta</taxon>
        <taxon>Tracheophyta</taxon>
        <taxon>Spermatophyta</taxon>
        <taxon>Magnoliopsida</taxon>
        <taxon>Liliopsida</taxon>
        <taxon>Zingiberales</taxon>
        <taxon>Musaceae</taxon>
        <taxon>Musa</taxon>
    </lineage>
</organism>
<name>A0A8D7FMK3_MUSAM</name>
<evidence type="ECO:0000256" key="1">
    <source>
        <dbReference type="SAM" id="MobiDB-lite"/>
    </source>
</evidence>
<evidence type="ECO:0000313" key="2">
    <source>
        <dbReference type="EMBL" id="CAG1859227.1"/>
    </source>
</evidence>
<reference evidence="2" key="1">
    <citation type="submission" date="2021-03" db="EMBL/GenBank/DDBJ databases">
        <authorList>
            <consortium name="Genoscope - CEA"/>
            <person name="William W."/>
        </authorList>
    </citation>
    <scope>NUCLEOTIDE SEQUENCE</scope>
    <source>
        <strain evidence="2">Doubled-haploid Pahang</strain>
    </source>
</reference>
<sequence length="294" mass="31194">MLRSETLLFIKLLSTRSLPFSNPSIHSFAFSNLSNAAVSRSDSHAAFFVVDDSLISVPTVDDPFNAEAAAVSAAEDTAATPANTAAEAVAVAATASLKMSAISASSAGSPGASGGCLAMSLAAEASRASAFSARRWARRADESRPGSWRRVAARASDRCCLRARAAERKDPCASARRRNASRSRSAQGAGRSLSLARGRRSKSWRASWSRPMPVNPATIHSPAGGGEWRPSGCSGQDRRAQIWPCRCETAGWEREGRLVERAWRGLFASLGFGLPGREMEPRNATTIARILTGT</sequence>
<feature type="compositionally biased region" description="Low complexity" evidence="1">
    <location>
        <begin position="182"/>
        <end position="196"/>
    </location>
</feature>
<feature type="non-terminal residue" evidence="2">
    <location>
        <position position="294"/>
    </location>
</feature>
<gene>
    <name evidence="2" type="ORF">GSMUA_295220.1</name>
</gene>